<dbReference type="InterPro" id="IPR011646">
    <property type="entry name" value="KAP_P-loop"/>
</dbReference>
<proteinExistence type="predicted"/>
<dbReference type="Pfam" id="PF07693">
    <property type="entry name" value="KAP_NTPase"/>
    <property type="match status" value="1"/>
</dbReference>
<dbReference type="EMBL" id="WODC01000003">
    <property type="protein sequence ID" value="MUM77393.1"/>
    <property type="molecule type" value="Genomic_DNA"/>
</dbReference>
<dbReference type="Gene3D" id="3.40.50.300">
    <property type="entry name" value="P-loop containing nucleotide triphosphate hydrolases"/>
    <property type="match status" value="1"/>
</dbReference>
<dbReference type="InterPro" id="IPR027417">
    <property type="entry name" value="P-loop_NTPase"/>
</dbReference>
<dbReference type="Proteomes" id="UP000461162">
    <property type="component" value="Unassembled WGS sequence"/>
</dbReference>
<name>A0A7K1KMT1_9BACT</name>
<keyword evidence="3" id="KW-1185">Reference proteome</keyword>
<comment type="caution">
    <text evidence="2">The sequence shown here is derived from an EMBL/GenBank/DDBJ whole genome shotgun (WGS) entry which is preliminary data.</text>
</comment>
<evidence type="ECO:0000313" key="3">
    <source>
        <dbReference type="Proteomes" id="UP000461162"/>
    </source>
</evidence>
<gene>
    <name evidence="2" type="ORF">GKC30_07100</name>
</gene>
<dbReference type="RefSeq" id="WP_155933476.1">
    <property type="nucleotide sequence ID" value="NZ_WODC01000003.1"/>
</dbReference>
<accession>A0A7K1KMT1</accession>
<feature type="domain" description="KAP NTPase" evidence="1">
    <location>
        <begin position="22"/>
        <end position="304"/>
    </location>
</feature>
<dbReference type="SUPFAM" id="SSF52540">
    <property type="entry name" value="P-loop containing nucleoside triphosphate hydrolases"/>
    <property type="match status" value="1"/>
</dbReference>
<dbReference type="AlphaFoldDB" id="A0A7K1KMT1"/>
<reference evidence="2 3" key="1">
    <citation type="submission" date="2019-11" db="EMBL/GenBank/DDBJ databases">
        <title>Pseudodesulfovibrio alkaliphilus, sp. nov., an alkaliphilic sulfate-reducing bacteria from mud volcano of Taman peninsula, Russia.</title>
        <authorList>
            <person name="Frolova A."/>
            <person name="Merkel A.Y."/>
            <person name="Slobodkin A.I."/>
        </authorList>
    </citation>
    <scope>NUCLEOTIDE SEQUENCE [LARGE SCALE GENOMIC DNA]</scope>
    <source>
        <strain evidence="2 3">F-1</strain>
    </source>
</reference>
<evidence type="ECO:0000313" key="2">
    <source>
        <dbReference type="EMBL" id="MUM77393.1"/>
    </source>
</evidence>
<evidence type="ECO:0000259" key="1">
    <source>
        <dbReference type="Pfam" id="PF07693"/>
    </source>
</evidence>
<organism evidence="2 3">
    <name type="scientific">Pseudodesulfovibrio alkaliphilus</name>
    <dbReference type="NCBI Taxonomy" id="2661613"/>
    <lineage>
        <taxon>Bacteria</taxon>
        <taxon>Pseudomonadati</taxon>
        <taxon>Thermodesulfobacteriota</taxon>
        <taxon>Desulfovibrionia</taxon>
        <taxon>Desulfovibrionales</taxon>
        <taxon>Desulfovibrionaceae</taxon>
    </lineage>
</organism>
<protein>
    <submittedName>
        <fullName evidence="2">NTPase KAP</fullName>
    </submittedName>
</protein>
<sequence>MSIDHNDNPISEPEQDVYGIASFASGIAQGISKMKAPAGFTIAINGPWGAGKSSAINLVRHYLDHHESDTRFEIVNFKCWWFKGEEALTLAFLQELNTALVKTIGGKDKSLIPDIAKLLLQARPVVGTAINMATGTSLGTLISGAMKFSERFFQNESLEKLFKRLEGVLQIQDKHFLFIIDDIDRLTPDEALIVFMLIKSVGRLPNVIYLVAFDRDVCEKAIANRFPSEGPKFLEKIIQSSFELPLPAPSDLNEAMYSSIQSLCGPLEFDDERHFMNLFHDGIAPFLFIPRDIVRISNAMTVSYPPIKGEVDIASFVSMEGIRLYEPALYSAIRRNKDRVCGVNRQGQESKATLDELLSCVDEKDRNRAERMLTRLFPRLGNIGYSGDFLKQWDAMRLVCVEKHFDTYFRMAVSDDVMPAIELSMFISKCGDEEFVRRALLEASNTIRRNGSTRVPLILNAIGTHSSKVADGDVPALVKAIFEIGDDIDREEDRGREFGSINTNHLEIMWLIQDVVVRRRPIEERSEIFLQACAKAQVGWLCYFVAFAVADHFPREGKSPVPEEACLVHNDDIESFKRIALGRISEAANEGILLEHPRLPGILFRWSEFSPQDDNSLRTWTSDQLNDNTAVASLAKAFTTQVRSYSSGDSVSVRRRQASTDGLEKLLDVRLFRSRLEECRYDKSLTEKQRNSIETFLTSWEKKESGDIFS</sequence>